<reference evidence="1" key="1">
    <citation type="submission" date="2019-08" db="EMBL/GenBank/DDBJ databases">
        <authorList>
            <person name="Kucharzyk K."/>
            <person name="Murdoch R.W."/>
            <person name="Higgins S."/>
            <person name="Loffler F."/>
        </authorList>
    </citation>
    <scope>NUCLEOTIDE SEQUENCE</scope>
</reference>
<name>A0A645HX65_9ZZZZ</name>
<accession>A0A645HX65</accession>
<proteinExistence type="predicted"/>
<gene>
    <name evidence="1" type="ORF">SDC9_190337</name>
</gene>
<evidence type="ECO:0000313" key="1">
    <source>
        <dbReference type="EMBL" id="MPN42779.1"/>
    </source>
</evidence>
<dbReference type="AlphaFoldDB" id="A0A645HX65"/>
<organism evidence="1">
    <name type="scientific">bioreactor metagenome</name>
    <dbReference type="NCBI Taxonomy" id="1076179"/>
    <lineage>
        <taxon>unclassified sequences</taxon>
        <taxon>metagenomes</taxon>
        <taxon>ecological metagenomes</taxon>
    </lineage>
</organism>
<comment type="caution">
    <text evidence="1">The sequence shown here is derived from an EMBL/GenBank/DDBJ whole genome shotgun (WGS) entry which is preliminary data.</text>
</comment>
<dbReference type="EMBL" id="VSSQ01100757">
    <property type="protein sequence ID" value="MPN42779.1"/>
    <property type="molecule type" value="Genomic_DNA"/>
</dbReference>
<sequence>MHVHLEHYAFFGRVRYAVRRVFGEHAAADDPNRHAQRQRYEQKPCQIDSHRNCPLKRAADEALHRRMLLRGITHMYASYQ</sequence>
<protein>
    <submittedName>
        <fullName evidence="1">Uncharacterized protein</fullName>
    </submittedName>
</protein>